<dbReference type="Pfam" id="PF12804">
    <property type="entry name" value="NTP_transf_3"/>
    <property type="match status" value="1"/>
</dbReference>
<proteinExistence type="predicted"/>
<dbReference type="CDD" id="cd04182">
    <property type="entry name" value="GT_2_like_f"/>
    <property type="match status" value="1"/>
</dbReference>
<dbReference type="AlphaFoldDB" id="A0A0B5Q952"/>
<dbReference type="RefSeq" id="WP_041896027.1">
    <property type="nucleotide sequence ID" value="NZ_CP010086.2"/>
</dbReference>
<organism evidence="2 3">
    <name type="scientific">Clostridium beijerinckii</name>
    <name type="common">Clostridium MP</name>
    <dbReference type="NCBI Taxonomy" id="1520"/>
    <lineage>
        <taxon>Bacteria</taxon>
        <taxon>Bacillati</taxon>
        <taxon>Bacillota</taxon>
        <taxon>Clostridia</taxon>
        <taxon>Eubacteriales</taxon>
        <taxon>Clostridiaceae</taxon>
        <taxon>Clostridium</taxon>
    </lineage>
</organism>
<dbReference type="InterPro" id="IPR025877">
    <property type="entry name" value="MobA-like_NTP_Trfase"/>
</dbReference>
<dbReference type="Gene3D" id="3.90.550.10">
    <property type="entry name" value="Spore Coat Polysaccharide Biosynthesis Protein SpsA, Chain A"/>
    <property type="match status" value="1"/>
</dbReference>
<sequence length="309" mass="35353">MKSKEKRTTGGIIVAAGKTSERNGLNPLLKIGSITVVKRIVLTFQKAGISPIVVITGYKAEEIEHHLADYGVVFLRNDQYENSRKFDSAKIGLDFLQNKCDQVLFTPVNIPMFTPETLQMMIEYDEKLLSPAYRGKSGHPLLISSELIPKILKYNGNMGLRGAIENIGVKRQWIDVEDEGILYDTDYIDRLDQLLIKHNKHILHPFVKISIEKESLFFDSRTKLLLILIQDTHSVRSACKHMALSYSKAWSMLNQLEQELDYAVVERKHGGSNGGKTYLTKEGAEFLEKYQQFEQNVHQFAKNEFERLF</sequence>
<feature type="domain" description="MobA-like NTP transferase" evidence="1">
    <location>
        <begin position="11"/>
        <end position="165"/>
    </location>
</feature>
<dbReference type="SUPFAM" id="SSF46785">
    <property type="entry name" value="Winged helix' DNA-binding domain"/>
    <property type="match status" value="1"/>
</dbReference>
<dbReference type="PANTHER" id="PTHR43777:SF1">
    <property type="entry name" value="MOLYBDENUM COFACTOR CYTIDYLYLTRANSFERASE"/>
    <property type="match status" value="1"/>
</dbReference>
<dbReference type="Proteomes" id="UP000031866">
    <property type="component" value="Chromosome"/>
</dbReference>
<dbReference type="EMBL" id="CP010086">
    <property type="protein sequence ID" value="AJG98744.1"/>
    <property type="molecule type" value="Genomic_DNA"/>
</dbReference>
<dbReference type="Gene3D" id="1.10.10.10">
    <property type="entry name" value="Winged helix-like DNA-binding domain superfamily/Winged helix DNA-binding domain"/>
    <property type="match status" value="1"/>
</dbReference>
<gene>
    <name evidence="2" type="ORF">LF65_02156</name>
</gene>
<evidence type="ECO:0000259" key="1">
    <source>
        <dbReference type="Pfam" id="PF12804"/>
    </source>
</evidence>
<protein>
    <submittedName>
        <fullName evidence="2">LysR family transcriptional regulator</fullName>
    </submittedName>
</protein>
<dbReference type="PANTHER" id="PTHR43777">
    <property type="entry name" value="MOLYBDENUM COFACTOR CYTIDYLYLTRANSFERASE"/>
    <property type="match status" value="1"/>
</dbReference>
<dbReference type="KEGG" id="cbei:LF65_02156"/>
<evidence type="ECO:0000313" key="2">
    <source>
        <dbReference type="EMBL" id="AJG98744.1"/>
    </source>
</evidence>
<dbReference type="STRING" id="1520.LF65_02156"/>
<reference evidence="3" key="1">
    <citation type="submission" date="2014-12" db="EMBL/GenBank/DDBJ databases">
        <title>Genome sequence of Clostridium beijerinckii strain 59B.</title>
        <authorList>
            <person name="Little G.T."/>
            <person name="Minton N.P."/>
        </authorList>
    </citation>
    <scope>NUCLEOTIDE SEQUENCE [LARGE SCALE GENOMIC DNA]</scope>
    <source>
        <strain evidence="3">59B</strain>
    </source>
</reference>
<name>A0A0B5Q952_CLOBE</name>
<dbReference type="OrthoDB" id="285216at2"/>
<dbReference type="GO" id="GO:0016779">
    <property type="term" value="F:nucleotidyltransferase activity"/>
    <property type="evidence" value="ECO:0007669"/>
    <property type="project" value="UniProtKB-ARBA"/>
</dbReference>
<evidence type="ECO:0000313" key="3">
    <source>
        <dbReference type="Proteomes" id="UP000031866"/>
    </source>
</evidence>
<dbReference type="InterPro" id="IPR029044">
    <property type="entry name" value="Nucleotide-diphossugar_trans"/>
</dbReference>
<dbReference type="InterPro" id="IPR036388">
    <property type="entry name" value="WH-like_DNA-bd_sf"/>
</dbReference>
<dbReference type="InterPro" id="IPR036390">
    <property type="entry name" value="WH_DNA-bd_sf"/>
</dbReference>
<accession>A0A0B5Q952</accession>
<dbReference type="SUPFAM" id="SSF53448">
    <property type="entry name" value="Nucleotide-diphospho-sugar transferases"/>
    <property type="match status" value="1"/>
</dbReference>